<feature type="domain" description="Beta-lactamase-related" evidence="1">
    <location>
        <begin position="33"/>
        <end position="359"/>
    </location>
</feature>
<name>A0ABN3IP39_9ACTN</name>
<sequence>MDPIDRSIADPAAAGVDPGKLEVLLSRVRLEVERGPLPSAQLAVAREGRLVAFETWGDADPGTRYVLQSVGRSVVAGVVWKLLGEGALRLDERIAEIIPEFAPNGKEAVTVEHVLTHTAGFPFAPLGHPKMCDRGRRLAAFGRWRLDHPPGTRFQFHLTSAAWLIAEIVERRTGQAFRDYLHEHVAGPLGLGGLELGVPVERQAATVAPMIATDRTSEDQEADPWGPWYLSDPEVLAAGEPSHSLVGTAADVALFYQAMEHSGLWRREAVAEGRRMRFAERPAGDELYGGGSKRVGMGLFVTVAGPDAGGNLPSTGSAALYGNSGAAYQLAFMDPETGLSFAWLCNGYPLAGYDLSRRGTALLTNVANLAADLL</sequence>
<reference evidence="2 3" key="1">
    <citation type="journal article" date="2019" name="Int. J. Syst. Evol. Microbiol.">
        <title>The Global Catalogue of Microorganisms (GCM) 10K type strain sequencing project: providing services to taxonomists for standard genome sequencing and annotation.</title>
        <authorList>
            <consortium name="The Broad Institute Genomics Platform"/>
            <consortium name="The Broad Institute Genome Sequencing Center for Infectious Disease"/>
            <person name="Wu L."/>
            <person name="Ma J."/>
        </authorList>
    </citation>
    <scope>NUCLEOTIDE SEQUENCE [LARGE SCALE GENOMIC DNA]</scope>
    <source>
        <strain evidence="2 3">JCM 3325</strain>
    </source>
</reference>
<gene>
    <name evidence="2" type="ORF">GCM10010191_18300</name>
</gene>
<organism evidence="2 3">
    <name type="scientific">Actinomadura vinacea</name>
    <dbReference type="NCBI Taxonomy" id="115336"/>
    <lineage>
        <taxon>Bacteria</taxon>
        <taxon>Bacillati</taxon>
        <taxon>Actinomycetota</taxon>
        <taxon>Actinomycetes</taxon>
        <taxon>Streptosporangiales</taxon>
        <taxon>Thermomonosporaceae</taxon>
        <taxon>Actinomadura</taxon>
    </lineage>
</organism>
<dbReference type="SUPFAM" id="SSF56601">
    <property type="entry name" value="beta-lactamase/transpeptidase-like"/>
    <property type="match status" value="1"/>
</dbReference>
<dbReference type="GO" id="GO:0016787">
    <property type="term" value="F:hydrolase activity"/>
    <property type="evidence" value="ECO:0007669"/>
    <property type="project" value="UniProtKB-KW"/>
</dbReference>
<dbReference type="Gene3D" id="3.40.710.10">
    <property type="entry name" value="DD-peptidase/beta-lactamase superfamily"/>
    <property type="match status" value="1"/>
</dbReference>
<dbReference type="EMBL" id="BAAARW010000006">
    <property type="protein sequence ID" value="GAA2409972.1"/>
    <property type="molecule type" value="Genomic_DNA"/>
</dbReference>
<accession>A0ABN3IP39</accession>
<comment type="caution">
    <text evidence="2">The sequence shown here is derived from an EMBL/GenBank/DDBJ whole genome shotgun (WGS) entry which is preliminary data.</text>
</comment>
<dbReference type="Proteomes" id="UP001501231">
    <property type="component" value="Unassembled WGS sequence"/>
</dbReference>
<evidence type="ECO:0000313" key="2">
    <source>
        <dbReference type="EMBL" id="GAA2409972.1"/>
    </source>
</evidence>
<evidence type="ECO:0000259" key="1">
    <source>
        <dbReference type="Pfam" id="PF00144"/>
    </source>
</evidence>
<dbReference type="PANTHER" id="PTHR43283">
    <property type="entry name" value="BETA-LACTAMASE-RELATED"/>
    <property type="match status" value="1"/>
</dbReference>
<dbReference type="InterPro" id="IPR001466">
    <property type="entry name" value="Beta-lactam-related"/>
</dbReference>
<evidence type="ECO:0000313" key="3">
    <source>
        <dbReference type="Proteomes" id="UP001501231"/>
    </source>
</evidence>
<keyword evidence="2" id="KW-0378">Hydrolase</keyword>
<dbReference type="InterPro" id="IPR050789">
    <property type="entry name" value="Diverse_Enzym_Activities"/>
</dbReference>
<dbReference type="InterPro" id="IPR012338">
    <property type="entry name" value="Beta-lactam/transpept-like"/>
</dbReference>
<dbReference type="RefSeq" id="WP_344588213.1">
    <property type="nucleotide sequence ID" value="NZ_BAAARW010000006.1"/>
</dbReference>
<keyword evidence="3" id="KW-1185">Reference proteome</keyword>
<protein>
    <submittedName>
        <fullName evidence="2">Serine hydrolase domain-containing protein</fullName>
    </submittedName>
</protein>
<dbReference type="Pfam" id="PF00144">
    <property type="entry name" value="Beta-lactamase"/>
    <property type="match status" value="1"/>
</dbReference>
<proteinExistence type="predicted"/>